<dbReference type="EMBL" id="VSSQ01103588">
    <property type="protein sequence ID" value="MPN44461.1"/>
    <property type="molecule type" value="Genomic_DNA"/>
</dbReference>
<sequence>MIGTKIKKYLDERGIKYKTIAEKANIENSIFSVILNEKRKLSAEEYFEICKALDVNASYFSDIA</sequence>
<dbReference type="InterPro" id="IPR001387">
    <property type="entry name" value="Cro/C1-type_HTH"/>
</dbReference>
<comment type="caution">
    <text evidence="2">The sequence shown here is derived from an EMBL/GenBank/DDBJ whole genome shotgun (WGS) entry which is preliminary data.</text>
</comment>
<organism evidence="2">
    <name type="scientific">bioreactor metagenome</name>
    <dbReference type="NCBI Taxonomy" id="1076179"/>
    <lineage>
        <taxon>unclassified sequences</taxon>
        <taxon>metagenomes</taxon>
        <taxon>ecological metagenomes</taxon>
    </lineage>
</organism>
<dbReference type="InterPro" id="IPR010982">
    <property type="entry name" value="Lambda_DNA-bd_dom_sf"/>
</dbReference>
<reference evidence="2" key="1">
    <citation type="submission" date="2019-08" db="EMBL/GenBank/DDBJ databases">
        <authorList>
            <person name="Kucharzyk K."/>
            <person name="Murdoch R.W."/>
            <person name="Higgins S."/>
            <person name="Loffler F."/>
        </authorList>
    </citation>
    <scope>NUCLEOTIDE SEQUENCE</scope>
</reference>
<dbReference type="PROSITE" id="PS50943">
    <property type="entry name" value="HTH_CROC1"/>
    <property type="match status" value="1"/>
</dbReference>
<accession>A0A645HZI4</accession>
<feature type="domain" description="HTH cro/C1-type" evidence="1">
    <location>
        <begin position="6"/>
        <end position="60"/>
    </location>
</feature>
<gene>
    <name evidence="2" type="ORF">SDC9_192026</name>
</gene>
<dbReference type="Pfam" id="PF13443">
    <property type="entry name" value="HTH_26"/>
    <property type="match status" value="1"/>
</dbReference>
<dbReference type="Gene3D" id="1.10.260.40">
    <property type="entry name" value="lambda repressor-like DNA-binding domains"/>
    <property type="match status" value="1"/>
</dbReference>
<dbReference type="GO" id="GO:0003677">
    <property type="term" value="F:DNA binding"/>
    <property type="evidence" value="ECO:0007669"/>
    <property type="project" value="InterPro"/>
</dbReference>
<protein>
    <recommendedName>
        <fullName evidence="1">HTH cro/C1-type domain-containing protein</fullName>
    </recommendedName>
</protein>
<name>A0A645HZI4_9ZZZZ</name>
<dbReference type="SMART" id="SM00530">
    <property type="entry name" value="HTH_XRE"/>
    <property type="match status" value="1"/>
</dbReference>
<dbReference type="CDD" id="cd00093">
    <property type="entry name" value="HTH_XRE"/>
    <property type="match status" value="1"/>
</dbReference>
<evidence type="ECO:0000313" key="2">
    <source>
        <dbReference type="EMBL" id="MPN44461.1"/>
    </source>
</evidence>
<evidence type="ECO:0000259" key="1">
    <source>
        <dbReference type="PROSITE" id="PS50943"/>
    </source>
</evidence>
<dbReference type="AlphaFoldDB" id="A0A645HZI4"/>
<proteinExistence type="predicted"/>
<dbReference type="SUPFAM" id="SSF47413">
    <property type="entry name" value="lambda repressor-like DNA-binding domains"/>
    <property type="match status" value="1"/>
</dbReference>